<dbReference type="Pfam" id="PF07238">
    <property type="entry name" value="PilZ"/>
    <property type="match status" value="1"/>
</dbReference>
<sequence>MRRRDTQHDSLQPAQPVRPARRQCVVTARIIVTNDRRFQQRYSAAPLKLTLRRQYWFGVKGREYPAIGHNFSRSGIAIFSSQRFKSGAKVLVSLESHDHRLAAIPADILRCEPTGRDYLCGLHFRFDHLPDHARIAVDTVLQRLQSSLMAAA</sequence>
<dbReference type="KEGG" id="bsan:CHH28_16925"/>
<organism evidence="2 3">
    <name type="scientific">Bacterioplanes sanyensis</name>
    <dbReference type="NCBI Taxonomy" id="1249553"/>
    <lineage>
        <taxon>Bacteria</taxon>
        <taxon>Pseudomonadati</taxon>
        <taxon>Pseudomonadota</taxon>
        <taxon>Gammaproteobacteria</taxon>
        <taxon>Oceanospirillales</taxon>
        <taxon>Oceanospirillaceae</taxon>
        <taxon>Bacterioplanes</taxon>
    </lineage>
</organism>
<dbReference type="Proteomes" id="UP000202440">
    <property type="component" value="Chromosome"/>
</dbReference>
<evidence type="ECO:0000313" key="2">
    <source>
        <dbReference type="EMBL" id="ASP40256.1"/>
    </source>
</evidence>
<accession>A0A222FNZ0</accession>
<protein>
    <recommendedName>
        <fullName evidence="1">PilZ domain-containing protein</fullName>
    </recommendedName>
</protein>
<dbReference type="InterPro" id="IPR009875">
    <property type="entry name" value="PilZ_domain"/>
</dbReference>
<evidence type="ECO:0000313" key="3">
    <source>
        <dbReference type="Proteomes" id="UP000202440"/>
    </source>
</evidence>
<feature type="domain" description="PilZ" evidence="1">
    <location>
        <begin position="59"/>
        <end position="137"/>
    </location>
</feature>
<dbReference type="GO" id="GO:0035438">
    <property type="term" value="F:cyclic-di-GMP binding"/>
    <property type="evidence" value="ECO:0007669"/>
    <property type="project" value="InterPro"/>
</dbReference>
<name>A0A222FNZ0_9GAMM</name>
<dbReference type="EMBL" id="CP022530">
    <property type="protein sequence ID" value="ASP40256.1"/>
    <property type="molecule type" value="Genomic_DNA"/>
</dbReference>
<keyword evidence="3" id="KW-1185">Reference proteome</keyword>
<reference evidence="2 3" key="1">
    <citation type="submission" date="2017-07" db="EMBL/GenBank/DDBJ databases">
        <title>Annotated genome sequence of Bacterioplanes sanyensis isolated from Red Sea.</title>
        <authorList>
            <person name="Rehman Z.U."/>
        </authorList>
    </citation>
    <scope>NUCLEOTIDE SEQUENCE [LARGE SCALE GENOMIC DNA]</scope>
    <source>
        <strain evidence="2 3">NV9</strain>
    </source>
</reference>
<gene>
    <name evidence="2" type="ORF">CHH28_16925</name>
</gene>
<dbReference type="AlphaFoldDB" id="A0A222FNZ0"/>
<evidence type="ECO:0000259" key="1">
    <source>
        <dbReference type="Pfam" id="PF07238"/>
    </source>
</evidence>
<proteinExistence type="predicted"/>